<evidence type="ECO:0000259" key="8">
    <source>
        <dbReference type="Pfam" id="PF00501"/>
    </source>
</evidence>
<dbReference type="GO" id="GO:0030182">
    <property type="term" value="P:neuron differentiation"/>
    <property type="evidence" value="ECO:0007669"/>
    <property type="project" value="TreeGrafter"/>
</dbReference>
<gene>
    <name evidence="9" type="ORF">QR98_0061510</name>
</gene>
<dbReference type="GO" id="GO:0005811">
    <property type="term" value="C:lipid droplet"/>
    <property type="evidence" value="ECO:0007669"/>
    <property type="project" value="TreeGrafter"/>
</dbReference>
<dbReference type="GO" id="GO:0090433">
    <property type="term" value="F:palmitoyl-CoA ligase activity"/>
    <property type="evidence" value="ECO:0007669"/>
    <property type="project" value="TreeGrafter"/>
</dbReference>
<dbReference type="Proteomes" id="UP000616769">
    <property type="component" value="Unassembled WGS sequence"/>
</dbReference>
<dbReference type="PROSITE" id="PS00455">
    <property type="entry name" value="AMP_BINDING"/>
    <property type="match status" value="1"/>
</dbReference>
<dbReference type="AlphaFoldDB" id="A0A132A9N4"/>
<dbReference type="OrthoDB" id="1700726at2759"/>
<dbReference type="EMBL" id="JXLN01011788">
    <property type="protein sequence ID" value="KPM07652.1"/>
    <property type="molecule type" value="Genomic_DNA"/>
</dbReference>
<dbReference type="GO" id="GO:0005783">
    <property type="term" value="C:endoplasmic reticulum"/>
    <property type="evidence" value="ECO:0007669"/>
    <property type="project" value="TreeGrafter"/>
</dbReference>
<evidence type="ECO:0000313" key="9">
    <source>
        <dbReference type="EMBL" id="KPM07652.1"/>
    </source>
</evidence>
<keyword evidence="4" id="KW-0443">Lipid metabolism</keyword>
<dbReference type="PANTHER" id="PTHR43272">
    <property type="entry name" value="LONG-CHAIN-FATTY-ACID--COA LIGASE"/>
    <property type="match status" value="1"/>
</dbReference>
<keyword evidence="5" id="KW-0067">ATP-binding</keyword>
<dbReference type="PANTHER" id="PTHR43272:SF83">
    <property type="entry name" value="ACYL-COA SYNTHETASE LONG-CHAIN, ISOFORM J"/>
    <property type="match status" value="1"/>
</dbReference>
<organism evidence="9 10">
    <name type="scientific">Sarcoptes scabiei</name>
    <name type="common">Itch mite</name>
    <name type="synonym">Acarus scabiei</name>
    <dbReference type="NCBI Taxonomy" id="52283"/>
    <lineage>
        <taxon>Eukaryota</taxon>
        <taxon>Metazoa</taxon>
        <taxon>Ecdysozoa</taxon>
        <taxon>Arthropoda</taxon>
        <taxon>Chelicerata</taxon>
        <taxon>Arachnida</taxon>
        <taxon>Acari</taxon>
        <taxon>Acariformes</taxon>
        <taxon>Sarcoptiformes</taxon>
        <taxon>Astigmata</taxon>
        <taxon>Psoroptidia</taxon>
        <taxon>Sarcoptoidea</taxon>
        <taxon>Sarcoptidae</taxon>
        <taxon>Sarcoptinae</taxon>
        <taxon>Sarcoptes</taxon>
    </lineage>
</organism>
<accession>A0A132A9N4</accession>
<dbReference type="GO" id="GO:0035336">
    <property type="term" value="P:long-chain fatty-acyl-CoA metabolic process"/>
    <property type="evidence" value="ECO:0007669"/>
    <property type="project" value="TreeGrafter"/>
</dbReference>
<evidence type="ECO:0000313" key="10">
    <source>
        <dbReference type="Proteomes" id="UP000616769"/>
    </source>
</evidence>
<evidence type="ECO:0000256" key="4">
    <source>
        <dbReference type="ARBA" id="ARBA00022832"/>
    </source>
</evidence>
<evidence type="ECO:0000256" key="1">
    <source>
        <dbReference type="ARBA" id="ARBA00006432"/>
    </source>
</evidence>
<name>A0A132A9N4_SARSC</name>
<dbReference type="InterPro" id="IPR020845">
    <property type="entry name" value="AMP-binding_CS"/>
</dbReference>
<dbReference type="GO" id="GO:0005524">
    <property type="term" value="F:ATP binding"/>
    <property type="evidence" value="ECO:0007669"/>
    <property type="project" value="UniProtKB-KW"/>
</dbReference>
<evidence type="ECO:0000256" key="3">
    <source>
        <dbReference type="ARBA" id="ARBA00022741"/>
    </source>
</evidence>
<dbReference type="InterPro" id="IPR042099">
    <property type="entry name" value="ANL_N_sf"/>
</dbReference>
<dbReference type="InterPro" id="IPR000873">
    <property type="entry name" value="AMP-dep_synth/lig_dom"/>
</dbReference>
<dbReference type="GO" id="GO:0005886">
    <property type="term" value="C:plasma membrane"/>
    <property type="evidence" value="ECO:0007669"/>
    <property type="project" value="TreeGrafter"/>
</dbReference>
<evidence type="ECO:0000256" key="5">
    <source>
        <dbReference type="ARBA" id="ARBA00022840"/>
    </source>
</evidence>
<dbReference type="Pfam" id="PF00501">
    <property type="entry name" value="AMP-binding"/>
    <property type="match status" value="1"/>
</dbReference>
<dbReference type="EC" id="6.2.1.3" evidence="6"/>
<feature type="domain" description="AMP-dependent synthetase/ligase" evidence="8">
    <location>
        <begin position="128"/>
        <end position="543"/>
    </location>
</feature>
<sequence length="703" mass="79620">MTILVIVVQLYTLITLPLYYIIQRPWIIRSRLNKIRLRPIEPALINTDPNSSVPSLSPVYVRNDDVEYDLPILHHDTLIEMFGQLVPTYGADYRCIGYRKVLAEKDVLDENNHIKRIDGRTLKQLRLSEYQWFNYGELYQIVKNLHQGFVAKGMTRNSKVMILSETRIEWMFTFQSVLHVGTPLVTVYSNLGPEGVIHAINEIGIEIVITSLECLPLLKSALNKQKNSVKKIIYFDGITKMDTDFGDDISIYSLSQIENIGKEICSKNQTVPFHEATKDDIIVIMYTSGTTGVPKAVQMTHQQFIAEFKALFVLVQKLIHTAPENCYIAYLPMAHVLELTLEMFFLVGGVRLGYASPFTLTDTAPGLCHGEKSDIRLLKPTIMITVPLVLERIVKEINNKLRSRTPISLPMFQYLMKYKSFWTKIGFKCNIVNRLLCTKVREQFGGELKYMICGGAPLNANTQSTVRSALDLILIQGYGATETTGAVLCMNLDELEYGNVGMPLGEVRFRLRDWSEGGYSVQDKPNPRGEILIGGDLITTGYFKRDELNKESFFVDSNGTRWFQTGDVGEILSSGLIKIIDRCKDLIKLQNGEYISLGKVEAALKVSDLIENVCVYGGTFSNDIVALISPNRKTFNELAIKLNKENLTMEERCSDPQIHKLIFDDVLRISKEVSLGKKELPQRIKLIPDEWTTDNGILTAAWQ</sequence>
<evidence type="ECO:0000256" key="6">
    <source>
        <dbReference type="ARBA" id="ARBA00026121"/>
    </source>
</evidence>
<comment type="similarity">
    <text evidence="1">Belongs to the ATP-dependent AMP-binding enzyme family.</text>
</comment>
<dbReference type="Gene3D" id="3.40.50.12780">
    <property type="entry name" value="N-terminal domain of ligase-like"/>
    <property type="match status" value="1"/>
</dbReference>
<keyword evidence="3" id="KW-0547">Nucleotide-binding</keyword>
<keyword evidence="4" id="KW-0276">Fatty acid metabolism</keyword>
<keyword evidence="2 9" id="KW-0436">Ligase</keyword>
<proteinExistence type="inferred from homology"/>
<comment type="catalytic activity">
    <reaction evidence="7">
        <text>a long-chain fatty acid + ATP + CoA = a long-chain fatty acyl-CoA + AMP + diphosphate</text>
        <dbReference type="Rhea" id="RHEA:15421"/>
        <dbReference type="ChEBI" id="CHEBI:30616"/>
        <dbReference type="ChEBI" id="CHEBI:33019"/>
        <dbReference type="ChEBI" id="CHEBI:57287"/>
        <dbReference type="ChEBI" id="CHEBI:57560"/>
        <dbReference type="ChEBI" id="CHEBI:83139"/>
        <dbReference type="ChEBI" id="CHEBI:456215"/>
        <dbReference type="EC" id="6.2.1.3"/>
    </reaction>
</comment>
<comment type="caution">
    <text evidence="9">The sequence shown here is derived from an EMBL/GenBank/DDBJ whole genome shotgun (WGS) entry which is preliminary data.</text>
</comment>
<evidence type="ECO:0000256" key="7">
    <source>
        <dbReference type="ARBA" id="ARBA00036813"/>
    </source>
</evidence>
<dbReference type="SUPFAM" id="SSF56801">
    <property type="entry name" value="Acetyl-CoA synthetase-like"/>
    <property type="match status" value="1"/>
</dbReference>
<dbReference type="VEuPathDB" id="VectorBase:SSCA003893"/>
<protein>
    <recommendedName>
        <fullName evidence="6">long-chain-fatty-acid--CoA ligase</fullName>
        <ecNumber evidence="6">6.2.1.3</ecNumber>
    </recommendedName>
</protein>
<evidence type="ECO:0000256" key="2">
    <source>
        <dbReference type="ARBA" id="ARBA00022598"/>
    </source>
</evidence>
<reference evidence="9 10" key="1">
    <citation type="journal article" date="2015" name="Parasit. Vectors">
        <title>Draft genome of the scabies mite.</title>
        <authorList>
            <person name="Rider S.D.Jr."/>
            <person name="Morgan M.S."/>
            <person name="Arlian L.G."/>
        </authorList>
    </citation>
    <scope>NUCLEOTIDE SEQUENCE [LARGE SCALE GENOMIC DNA]</scope>
    <source>
        <strain evidence="9">Arlian Lab</strain>
    </source>
</reference>